<evidence type="ECO:0000256" key="10">
    <source>
        <dbReference type="ARBA" id="ARBA00030772"/>
    </source>
</evidence>
<organism evidence="11 12">
    <name type="scientific">Xylophilus ampelinus</name>
    <dbReference type="NCBI Taxonomy" id="54067"/>
    <lineage>
        <taxon>Bacteria</taxon>
        <taxon>Pseudomonadati</taxon>
        <taxon>Pseudomonadota</taxon>
        <taxon>Betaproteobacteria</taxon>
        <taxon>Burkholderiales</taxon>
        <taxon>Xylophilus</taxon>
    </lineage>
</organism>
<sequence>MARRSSSVSRPGRAPSAGWRWATVGAVLGLLATLVLFAPARWLSGALADATQGQLLLAAPAGTVWNGTAQLVLTGGAGSSDAAALPDRLRWRLRPTWDGLSLQLQAPCCTPEPVALRVHLRRGGARIVVADSGSRWPAALLAGLGTPWNTLKPQGDLALATQGLAVEIAQGRLVLAGRAQLDALGMSSQLSPLRPMGSYRLVLAGGELPTLGLQTLEGALQLTGQGRWVGSRLRFDGEASAAPDREAALSNLLNIIGRRSGARSLITVG</sequence>
<protein>
    <recommendedName>
        <fullName evidence="3">Type II secretion system protein N</fullName>
    </recommendedName>
    <alternativeName>
        <fullName evidence="10">General secretion pathway protein N</fullName>
    </alternativeName>
</protein>
<keyword evidence="5" id="KW-1003">Cell membrane</keyword>
<reference evidence="11 12" key="1">
    <citation type="submission" date="2018-06" db="EMBL/GenBank/DDBJ databases">
        <title>Genomic Encyclopedia of Type Strains, Phase III (KMG-III): the genomes of soil and plant-associated and newly described type strains.</title>
        <authorList>
            <person name="Whitman W."/>
        </authorList>
    </citation>
    <scope>NUCLEOTIDE SEQUENCE [LARGE SCALE GENOMIC DNA]</scope>
    <source>
        <strain evidence="11 12">CECT 7646</strain>
    </source>
</reference>
<comment type="subcellular location">
    <subcellularLocation>
        <location evidence="1">Cell inner membrane</location>
    </subcellularLocation>
</comment>
<evidence type="ECO:0000256" key="9">
    <source>
        <dbReference type="ARBA" id="ARBA00023136"/>
    </source>
</evidence>
<dbReference type="RefSeq" id="WP_110466145.1">
    <property type="nucleotide sequence ID" value="NZ_JAMOFZ010000017.1"/>
</dbReference>
<evidence type="ECO:0000256" key="6">
    <source>
        <dbReference type="ARBA" id="ARBA00022519"/>
    </source>
</evidence>
<name>A0A318SEC3_9BURK</name>
<keyword evidence="12" id="KW-1185">Reference proteome</keyword>
<proteinExistence type="inferred from homology"/>
<comment type="similarity">
    <text evidence="2">Belongs to the GSP N family.</text>
</comment>
<dbReference type="GO" id="GO:0015627">
    <property type="term" value="C:type II protein secretion system complex"/>
    <property type="evidence" value="ECO:0007669"/>
    <property type="project" value="InterPro"/>
</dbReference>
<dbReference type="AlphaFoldDB" id="A0A318SEC3"/>
<dbReference type="EMBL" id="QJTC01000017">
    <property type="protein sequence ID" value="PYE75987.1"/>
    <property type="molecule type" value="Genomic_DNA"/>
</dbReference>
<gene>
    <name evidence="11" type="ORF">DFQ15_11720</name>
</gene>
<evidence type="ECO:0000256" key="7">
    <source>
        <dbReference type="ARBA" id="ARBA00022692"/>
    </source>
</evidence>
<keyword evidence="4" id="KW-0813">Transport</keyword>
<evidence type="ECO:0000256" key="2">
    <source>
        <dbReference type="ARBA" id="ARBA00007208"/>
    </source>
</evidence>
<evidence type="ECO:0000256" key="4">
    <source>
        <dbReference type="ARBA" id="ARBA00022448"/>
    </source>
</evidence>
<dbReference type="Proteomes" id="UP000247540">
    <property type="component" value="Unassembled WGS sequence"/>
</dbReference>
<dbReference type="GO" id="GO:0015628">
    <property type="term" value="P:protein secretion by the type II secretion system"/>
    <property type="evidence" value="ECO:0007669"/>
    <property type="project" value="InterPro"/>
</dbReference>
<evidence type="ECO:0000313" key="12">
    <source>
        <dbReference type="Proteomes" id="UP000247540"/>
    </source>
</evidence>
<dbReference type="OrthoDB" id="8558191at2"/>
<keyword evidence="8" id="KW-0653">Protein transport</keyword>
<comment type="caution">
    <text evidence="11">The sequence shown here is derived from an EMBL/GenBank/DDBJ whole genome shotgun (WGS) entry which is preliminary data.</text>
</comment>
<accession>A0A318SEC3</accession>
<dbReference type="InterPro" id="IPR022792">
    <property type="entry name" value="T2SS_protein-GspN"/>
</dbReference>
<evidence type="ECO:0000256" key="3">
    <source>
        <dbReference type="ARBA" id="ARBA00021563"/>
    </source>
</evidence>
<dbReference type="Pfam" id="PF01203">
    <property type="entry name" value="T2SSN"/>
    <property type="match status" value="1"/>
</dbReference>
<keyword evidence="9" id="KW-0472">Membrane</keyword>
<evidence type="ECO:0000256" key="1">
    <source>
        <dbReference type="ARBA" id="ARBA00004533"/>
    </source>
</evidence>
<keyword evidence="7" id="KW-0812">Transmembrane</keyword>
<evidence type="ECO:0000313" key="11">
    <source>
        <dbReference type="EMBL" id="PYE75987.1"/>
    </source>
</evidence>
<dbReference type="GO" id="GO:0005886">
    <property type="term" value="C:plasma membrane"/>
    <property type="evidence" value="ECO:0007669"/>
    <property type="project" value="UniProtKB-SubCell"/>
</dbReference>
<keyword evidence="6" id="KW-0997">Cell inner membrane</keyword>
<evidence type="ECO:0000256" key="5">
    <source>
        <dbReference type="ARBA" id="ARBA00022475"/>
    </source>
</evidence>
<evidence type="ECO:0000256" key="8">
    <source>
        <dbReference type="ARBA" id="ARBA00022927"/>
    </source>
</evidence>